<dbReference type="InterPro" id="IPR027939">
    <property type="entry name" value="NMT1/THI5"/>
</dbReference>
<dbReference type="EMBL" id="BAAADE010000011">
    <property type="protein sequence ID" value="GAA0613771.1"/>
    <property type="molecule type" value="Genomic_DNA"/>
</dbReference>
<dbReference type="InterPro" id="IPR006311">
    <property type="entry name" value="TAT_signal"/>
</dbReference>
<reference evidence="14" key="1">
    <citation type="journal article" date="2019" name="Int. J. Syst. Evol. Microbiol.">
        <title>The Global Catalogue of Microorganisms (GCM) 10K type strain sequencing project: providing services to taxonomists for standard genome sequencing and annotation.</title>
        <authorList>
            <consortium name="The Broad Institute Genomics Platform"/>
            <consortium name="The Broad Institute Genome Sequencing Center for Infectious Disease"/>
            <person name="Wu L."/>
            <person name="Ma J."/>
        </authorList>
    </citation>
    <scope>NUCLEOTIDE SEQUENCE [LARGE SCALE GENOMIC DNA]</scope>
    <source>
        <strain evidence="14">JCM 15115</strain>
    </source>
</reference>
<evidence type="ECO:0000256" key="2">
    <source>
        <dbReference type="ARBA" id="ARBA00004948"/>
    </source>
</evidence>
<dbReference type="Proteomes" id="UP001424441">
    <property type="component" value="Unassembled WGS sequence"/>
</dbReference>
<evidence type="ECO:0000313" key="14">
    <source>
        <dbReference type="Proteomes" id="UP001424441"/>
    </source>
</evidence>
<keyword evidence="5" id="KW-0808">Transferase</keyword>
<dbReference type="PANTHER" id="PTHR31528:SF1">
    <property type="entry name" value="4-AMINO-5-HYDROXYMETHYL-2-METHYLPYRIMIDINE PHOSPHATE SYNTHASE THI11-RELATED"/>
    <property type="match status" value="1"/>
</dbReference>
<keyword evidence="6" id="KW-0479">Metal-binding</keyword>
<evidence type="ECO:0000256" key="5">
    <source>
        <dbReference type="ARBA" id="ARBA00022679"/>
    </source>
</evidence>
<evidence type="ECO:0000256" key="8">
    <source>
        <dbReference type="ARBA" id="ARBA00022977"/>
    </source>
</evidence>
<evidence type="ECO:0000256" key="7">
    <source>
        <dbReference type="ARBA" id="ARBA00022898"/>
    </source>
</evidence>
<evidence type="ECO:0000256" key="9">
    <source>
        <dbReference type="ARBA" id="ARBA00023004"/>
    </source>
</evidence>
<evidence type="ECO:0000256" key="3">
    <source>
        <dbReference type="ARBA" id="ARBA00009406"/>
    </source>
</evidence>
<dbReference type="SUPFAM" id="SSF53850">
    <property type="entry name" value="Periplasmic binding protein-like II"/>
    <property type="match status" value="1"/>
</dbReference>
<evidence type="ECO:0000256" key="10">
    <source>
        <dbReference type="ARBA" id="ARBA00033171"/>
    </source>
</evidence>
<keyword evidence="14" id="KW-1185">Reference proteome</keyword>
<proteinExistence type="inferred from homology"/>
<evidence type="ECO:0000256" key="4">
    <source>
        <dbReference type="ARBA" id="ARBA00011738"/>
    </source>
</evidence>
<keyword evidence="9" id="KW-0408">Iron</keyword>
<dbReference type="Gene3D" id="3.40.190.10">
    <property type="entry name" value="Periplasmic binding protein-like II"/>
    <property type="match status" value="2"/>
</dbReference>
<evidence type="ECO:0000259" key="12">
    <source>
        <dbReference type="Pfam" id="PF09084"/>
    </source>
</evidence>
<comment type="similarity">
    <text evidence="3">Belongs to the NMT1/THI5 family.</text>
</comment>
<comment type="function">
    <text evidence="1">Responsible for the formation of the pyrimidine heterocycle in the thiamine biosynthesis pathway. Catalyzes the formation of hydroxymethylpyrimidine phosphate (HMP-P) from histidine and pyridoxal phosphate (PLP). The protein uses PLP and the active site histidine to form HMP-P, generating an inactive enzyme. The enzyme can only undergo a single turnover, which suggests it is a suicide enzyme.</text>
</comment>
<feature type="domain" description="SsuA/THI5-like" evidence="12">
    <location>
        <begin position="45"/>
        <end position="249"/>
    </location>
</feature>
<dbReference type="RefSeq" id="WP_343807758.1">
    <property type="nucleotide sequence ID" value="NZ_BAAADE010000011.1"/>
</dbReference>
<organism evidence="13 14">
    <name type="scientific">Paenochrobactrum glaciei</name>
    <dbReference type="NCBI Taxonomy" id="486407"/>
    <lineage>
        <taxon>Bacteria</taxon>
        <taxon>Pseudomonadati</taxon>
        <taxon>Pseudomonadota</taxon>
        <taxon>Alphaproteobacteria</taxon>
        <taxon>Hyphomicrobiales</taxon>
        <taxon>Brucellaceae</taxon>
        <taxon>Paenochrobactrum</taxon>
    </lineage>
</organism>
<evidence type="ECO:0000256" key="11">
    <source>
        <dbReference type="ARBA" id="ARBA00048179"/>
    </source>
</evidence>
<evidence type="ECO:0000256" key="6">
    <source>
        <dbReference type="ARBA" id="ARBA00022723"/>
    </source>
</evidence>
<sequence>MFQSTRRRFLQGAGAGFVLLASGNSAFTANKTFRFITPFTLSLAFSPVLYASAAGYYEDEGLNVEIEAGKGASLVSQMVIAKRMESGRTGGTNYIVSNVNDNAPMISIATIAQLSPFFVLSTDKDPVKTMADLQGRTVGMATLGGSMEGTIDLMLKKEGISPDSVNKVKVADSAASFALVEAGRAGAFVGNISSMITATHGMDGVHSMAIDDGIPGQVYVARPDEIEADPERFVKFLRGTHRAAVEIVEAQDLGPILDKIASKYEVNGIADRAIASEDLRANADNWASKGKENILRNVPEVWDSAVKLLAEAKLINKVVDPQTLYTNSLLEQALAK</sequence>
<dbReference type="InterPro" id="IPR015168">
    <property type="entry name" value="SsuA/THI5"/>
</dbReference>
<protein>
    <recommendedName>
        <fullName evidence="10">Thiamine pyrimidine synthase</fullName>
    </recommendedName>
</protein>
<dbReference type="PANTHER" id="PTHR31528">
    <property type="entry name" value="4-AMINO-5-HYDROXYMETHYL-2-METHYLPYRIMIDINE PHOSPHATE SYNTHASE THI11-RELATED"/>
    <property type="match status" value="1"/>
</dbReference>
<comment type="caution">
    <text evidence="13">The sequence shown here is derived from an EMBL/GenBank/DDBJ whole genome shotgun (WGS) entry which is preliminary data.</text>
</comment>
<dbReference type="PROSITE" id="PS51318">
    <property type="entry name" value="TAT"/>
    <property type="match status" value="1"/>
</dbReference>
<dbReference type="Pfam" id="PF09084">
    <property type="entry name" value="NMT1"/>
    <property type="match status" value="1"/>
</dbReference>
<accession>A0ABP3RST6</accession>
<gene>
    <name evidence="13" type="ORF">GCM10008943_31360</name>
</gene>
<comment type="pathway">
    <text evidence="2">Cofactor biosynthesis; thiamine diphosphate biosynthesis.</text>
</comment>
<keyword evidence="7" id="KW-0663">Pyridoxal phosphate</keyword>
<comment type="catalytic activity">
    <reaction evidence="11">
        <text>N(6)-(pyridoxal phosphate)-L-lysyl-[4-amino-5-hydroxymethyl-2-methylpyrimidine phosphate synthase] + L-histidyl-[4-amino-5-hydroxymethyl-2-methylpyrimidine phosphate synthase] + 2 Fe(3+) + 4 H2O = L-lysyl-[4-amino-5-hydroxymethyl-2-methylpyrimidine phosphate synthase] + (2S)-2-amino-5-hydroxy-4-oxopentanoyl-[4-amino-5-hydroxymethyl-2-methylpyrimidine phosphate synthase] + 4-amino-2-methyl-5-(phosphooxymethyl)pyrimidine + 3-oxopropanoate + 2 Fe(2+) + 2 H(+)</text>
        <dbReference type="Rhea" id="RHEA:65756"/>
        <dbReference type="Rhea" id="RHEA-COMP:16892"/>
        <dbReference type="Rhea" id="RHEA-COMP:16893"/>
        <dbReference type="Rhea" id="RHEA-COMP:16894"/>
        <dbReference type="Rhea" id="RHEA-COMP:16895"/>
        <dbReference type="ChEBI" id="CHEBI:15377"/>
        <dbReference type="ChEBI" id="CHEBI:15378"/>
        <dbReference type="ChEBI" id="CHEBI:29033"/>
        <dbReference type="ChEBI" id="CHEBI:29034"/>
        <dbReference type="ChEBI" id="CHEBI:29969"/>
        <dbReference type="ChEBI" id="CHEBI:29979"/>
        <dbReference type="ChEBI" id="CHEBI:33190"/>
        <dbReference type="ChEBI" id="CHEBI:58354"/>
        <dbReference type="ChEBI" id="CHEBI:143915"/>
        <dbReference type="ChEBI" id="CHEBI:157692"/>
    </reaction>
    <physiologicalReaction direction="left-to-right" evidence="11">
        <dbReference type="Rhea" id="RHEA:65757"/>
    </physiologicalReaction>
</comment>
<keyword evidence="8" id="KW-0784">Thiamine biosynthesis</keyword>
<evidence type="ECO:0000313" key="13">
    <source>
        <dbReference type="EMBL" id="GAA0613771.1"/>
    </source>
</evidence>
<evidence type="ECO:0000256" key="1">
    <source>
        <dbReference type="ARBA" id="ARBA00003469"/>
    </source>
</evidence>
<name>A0ABP3RST6_9HYPH</name>
<comment type="subunit">
    <text evidence="4">Homodimer.</text>
</comment>